<feature type="transmembrane region" description="Helical" evidence="5">
    <location>
        <begin position="130"/>
        <end position="151"/>
    </location>
</feature>
<proteinExistence type="predicted"/>
<evidence type="ECO:0000256" key="5">
    <source>
        <dbReference type="SAM" id="Phobius"/>
    </source>
</evidence>
<feature type="transmembrane region" description="Helical" evidence="5">
    <location>
        <begin position="203"/>
        <end position="221"/>
    </location>
</feature>
<organism evidence="7 8">
    <name type="scientific">Aquatica leii</name>
    <dbReference type="NCBI Taxonomy" id="1421715"/>
    <lineage>
        <taxon>Eukaryota</taxon>
        <taxon>Metazoa</taxon>
        <taxon>Ecdysozoa</taxon>
        <taxon>Arthropoda</taxon>
        <taxon>Hexapoda</taxon>
        <taxon>Insecta</taxon>
        <taxon>Pterygota</taxon>
        <taxon>Neoptera</taxon>
        <taxon>Endopterygota</taxon>
        <taxon>Coleoptera</taxon>
        <taxon>Polyphaga</taxon>
        <taxon>Elateriformia</taxon>
        <taxon>Elateroidea</taxon>
        <taxon>Lampyridae</taxon>
        <taxon>Luciolinae</taxon>
        <taxon>Aquatica</taxon>
    </lineage>
</organism>
<feature type="transmembrane region" description="Helical" evidence="5">
    <location>
        <begin position="277"/>
        <end position="302"/>
    </location>
</feature>
<feature type="transmembrane region" description="Helical" evidence="5">
    <location>
        <begin position="100"/>
        <end position="124"/>
    </location>
</feature>
<feature type="domain" description="Amino acid transporter transmembrane" evidence="6">
    <location>
        <begin position="9"/>
        <end position="403"/>
    </location>
</feature>
<comment type="subcellular location">
    <subcellularLocation>
        <location evidence="1">Membrane</location>
        <topology evidence="1">Multi-pass membrane protein</topology>
    </subcellularLocation>
</comment>
<feature type="transmembrane region" description="Helical" evidence="5">
    <location>
        <begin position="233"/>
        <end position="257"/>
    </location>
</feature>
<evidence type="ECO:0000256" key="3">
    <source>
        <dbReference type="ARBA" id="ARBA00022989"/>
    </source>
</evidence>
<evidence type="ECO:0000313" key="8">
    <source>
        <dbReference type="Proteomes" id="UP001353858"/>
    </source>
</evidence>
<keyword evidence="8" id="KW-1185">Reference proteome</keyword>
<feature type="transmembrane region" description="Helical" evidence="5">
    <location>
        <begin position="43"/>
        <end position="64"/>
    </location>
</feature>
<reference evidence="8" key="1">
    <citation type="submission" date="2023-01" db="EMBL/GenBank/DDBJ databases">
        <title>Key to firefly adult light organ development and bioluminescence: homeobox transcription factors regulate luciferase expression and transportation to peroxisome.</title>
        <authorList>
            <person name="Fu X."/>
        </authorList>
    </citation>
    <scope>NUCLEOTIDE SEQUENCE [LARGE SCALE GENOMIC DNA]</scope>
</reference>
<evidence type="ECO:0000259" key="6">
    <source>
        <dbReference type="Pfam" id="PF01490"/>
    </source>
</evidence>
<evidence type="ECO:0000313" key="7">
    <source>
        <dbReference type="EMBL" id="KAK4877235.1"/>
    </source>
</evidence>
<dbReference type="GO" id="GO:0005774">
    <property type="term" value="C:vacuolar membrane"/>
    <property type="evidence" value="ECO:0007669"/>
    <property type="project" value="TreeGrafter"/>
</dbReference>
<accession>A0AAN7Q2P7</accession>
<gene>
    <name evidence="7" type="ORF">RN001_009741</name>
</gene>
<sequence length="412" mass="45610">MENPKHGELSAFLHLVKSCIGTGILSMPIAFKCAGLVMGTLGLIFTAIVCTYCTYLIVVCSNYINNVSGSTLSSFADVAQASCKCGPKWAHKYDKIFKSLMNGGIFVGYYSCLSIYTVIIAMNLEKLITFYWIPIDLRVYMVALLLPFLLISYIPNWKLLAPVSMITNALMVSGLGITLYYLISNLPSQDEKLLIGDVTTTPTFFSIVIFSMQTIGAALPLKNNMREPAKFFGYYGVLNKACFVVAFLYFLIGFLGYFCYGSETKENITLNLPSDSYAAQAVQLLITLSVFGAYGVQFFVSLEILWEGLRNHVTKRIKLTHYIVRTLMVVQAVLIAIAVPSIIPFISLLGAICFSIVGIIMPVIIYILTFWDDAFNSYFAIAKYIVLIIFGILACVFGTVTAIMDIIVLLNK</sequence>
<feature type="transmembrane region" description="Helical" evidence="5">
    <location>
        <begin position="384"/>
        <end position="410"/>
    </location>
</feature>
<dbReference type="PANTHER" id="PTHR22950:SF154">
    <property type="entry name" value="PROTON-COUPLED AMINO ACID TRANSPORTER-LIKE PROTEIN PATHETIC"/>
    <property type="match status" value="1"/>
</dbReference>
<feature type="transmembrane region" description="Helical" evidence="5">
    <location>
        <begin position="12"/>
        <end position="31"/>
    </location>
</feature>
<evidence type="ECO:0000256" key="1">
    <source>
        <dbReference type="ARBA" id="ARBA00004141"/>
    </source>
</evidence>
<keyword evidence="3 5" id="KW-1133">Transmembrane helix</keyword>
<dbReference type="InterPro" id="IPR013057">
    <property type="entry name" value="AA_transpt_TM"/>
</dbReference>
<dbReference type="GO" id="GO:0015179">
    <property type="term" value="F:L-amino acid transmembrane transporter activity"/>
    <property type="evidence" value="ECO:0007669"/>
    <property type="project" value="TreeGrafter"/>
</dbReference>
<protein>
    <recommendedName>
        <fullName evidence="6">Amino acid transporter transmembrane domain-containing protein</fullName>
    </recommendedName>
</protein>
<feature type="transmembrane region" description="Helical" evidence="5">
    <location>
        <begin position="349"/>
        <end position="372"/>
    </location>
</feature>
<dbReference type="PANTHER" id="PTHR22950">
    <property type="entry name" value="AMINO ACID TRANSPORTER"/>
    <property type="match status" value="1"/>
</dbReference>
<dbReference type="Pfam" id="PF01490">
    <property type="entry name" value="Aa_trans"/>
    <property type="match status" value="1"/>
</dbReference>
<feature type="transmembrane region" description="Helical" evidence="5">
    <location>
        <begin position="163"/>
        <end position="183"/>
    </location>
</feature>
<feature type="transmembrane region" description="Helical" evidence="5">
    <location>
        <begin position="322"/>
        <end position="343"/>
    </location>
</feature>
<comment type="caution">
    <text evidence="7">The sequence shown here is derived from an EMBL/GenBank/DDBJ whole genome shotgun (WGS) entry which is preliminary data.</text>
</comment>
<keyword evidence="2 5" id="KW-0812">Transmembrane</keyword>
<evidence type="ECO:0000256" key="4">
    <source>
        <dbReference type="ARBA" id="ARBA00023136"/>
    </source>
</evidence>
<dbReference type="AlphaFoldDB" id="A0AAN7Q2P7"/>
<dbReference type="EMBL" id="JARPUR010000004">
    <property type="protein sequence ID" value="KAK4877235.1"/>
    <property type="molecule type" value="Genomic_DNA"/>
</dbReference>
<dbReference type="Proteomes" id="UP001353858">
    <property type="component" value="Unassembled WGS sequence"/>
</dbReference>
<evidence type="ECO:0000256" key="2">
    <source>
        <dbReference type="ARBA" id="ARBA00022692"/>
    </source>
</evidence>
<name>A0AAN7Q2P7_9COLE</name>
<keyword evidence="4 5" id="KW-0472">Membrane</keyword>